<evidence type="ECO:0000313" key="2">
    <source>
        <dbReference type="EMBL" id="MDX2966522.1"/>
    </source>
</evidence>
<dbReference type="GO" id="GO:0031177">
    <property type="term" value="F:phosphopantetheine binding"/>
    <property type="evidence" value="ECO:0007669"/>
    <property type="project" value="TreeGrafter"/>
</dbReference>
<dbReference type="EMBL" id="JARAWC010000061">
    <property type="protein sequence ID" value="MDX2966522.1"/>
    <property type="molecule type" value="Genomic_DNA"/>
</dbReference>
<keyword evidence="4" id="KW-1185">Reference proteome</keyword>
<evidence type="ECO:0000313" key="4">
    <source>
        <dbReference type="Proteomes" id="UP001272987"/>
    </source>
</evidence>
<gene>
    <name evidence="2" type="ORF">PV399_43505</name>
    <name evidence="3" type="ORF">PV666_29205</name>
</gene>
<name>A0AAP6BKQ2_9ACTN</name>
<dbReference type="Pfam" id="PF00975">
    <property type="entry name" value="Thioesterase"/>
    <property type="match status" value="1"/>
</dbReference>
<dbReference type="Pfam" id="PF00550">
    <property type="entry name" value="PP-binding"/>
    <property type="match status" value="1"/>
</dbReference>
<comment type="caution">
    <text evidence="2">The sequence shown here is derived from an EMBL/GenBank/DDBJ whole genome shotgun (WGS) entry which is preliminary data.</text>
</comment>
<dbReference type="Gene3D" id="1.10.1200.10">
    <property type="entry name" value="ACP-like"/>
    <property type="match status" value="1"/>
</dbReference>
<dbReference type="PANTHER" id="PTHR45527">
    <property type="entry name" value="NONRIBOSOMAL PEPTIDE SYNTHETASE"/>
    <property type="match status" value="1"/>
</dbReference>
<reference evidence="2 4" key="1">
    <citation type="journal article" date="2023" name="Microb. Genom.">
        <title>Mesoterricola silvestris gen. nov., sp. nov., Mesoterricola sediminis sp. nov., Geothrix oryzae sp. nov., Geothrix edaphica sp. nov., Geothrix rubra sp. nov., and Geothrix limicola sp. nov., six novel members of Acidobacteriota isolated from soils.</title>
        <authorList>
            <person name="Weisberg A.J."/>
            <person name="Pearce E."/>
            <person name="Kramer C.G."/>
            <person name="Chang J.H."/>
            <person name="Clarke C.R."/>
        </authorList>
    </citation>
    <scope>NUCLEOTIDE SEQUENCE</scope>
    <source>
        <strain evidence="3 4">NB05-1H</strain>
        <strain evidence="2">NRRL_B-16521</strain>
    </source>
</reference>
<proteinExistence type="predicted"/>
<evidence type="ECO:0000259" key="1">
    <source>
        <dbReference type="PROSITE" id="PS50075"/>
    </source>
</evidence>
<dbReference type="InterPro" id="IPR029058">
    <property type="entry name" value="AB_hydrolase_fold"/>
</dbReference>
<dbReference type="InterPro" id="IPR036736">
    <property type="entry name" value="ACP-like_sf"/>
</dbReference>
<dbReference type="PROSITE" id="PS50075">
    <property type="entry name" value="CARRIER"/>
    <property type="match status" value="1"/>
</dbReference>
<dbReference type="Proteomes" id="UP001272987">
    <property type="component" value="Unassembled WGS sequence"/>
</dbReference>
<feature type="domain" description="Carrier" evidence="1">
    <location>
        <begin position="16"/>
        <end position="89"/>
    </location>
</feature>
<dbReference type="GeneID" id="69813865"/>
<dbReference type="EMBL" id="JARAWP010000018">
    <property type="protein sequence ID" value="MDX3021938.1"/>
    <property type="molecule type" value="Genomic_DNA"/>
</dbReference>
<dbReference type="PANTHER" id="PTHR45527:SF1">
    <property type="entry name" value="FATTY ACID SYNTHASE"/>
    <property type="match status" value="1"/>
</dbReference>
<accession>A0AAP6BKQ2</accession>
<dbReference type="GO" id="GO:0044550">
    <property type="term" value="P:secondary metabolite biosynthetic process"/>
    <property type="evidence" value="ECO:0007669"/>
    <property type="project" value="TreeGrafter"/>
</dbReference>
<sequence length="364" mass="39908">MNIAGAVDGVEAVGIARADHARQTLTAIWEDLLDTEVGPHDDFFELGGFSLLAVDVVGAARRSGLAMRAEDLFEHRTVASLAAALTAPAAPPPAPVLTASDVWRTAASPWDRDAVTCLVPLAPEGRGEPFFLVHVGTGNIRFAEPVVESWRAGRPFYGFEAPGYRGDVRPLISLTAMADRYLLELRELQPHGPYFLGGLCQGGLVAYEMARRLRASGEEVRALVLVNPPSQVSLVDPGWGLDELLSFRLASLSAQFGLPEPLDPAETLARIRPLYWYDDAVAPEEFARLQVLWSAGMFAQEHFEILPYDGPVTAFAREEAREQLALYWPRAAPGFEVSWYDARATHPIMVDPEVGRRVRELLTP</sequence>
<dbReference type="InterPro" id="IPR009081">
    <property type="entry name" value="PP-bd_ACP"/>
</dbReference>
<protein>
    <submittedName>
        <fullName evidence="2">Thioesterase domain-containing protein</fullName>
    </submittedName>
</protein>
<dbReference type="AlphaFoldDB" id="A0AAP6BKQ2"/>
<evidence type="ECO:0000313" key="3">
    <source>
        <dbReference type="EMBL" id="MDX3021938.1"/>
    </source>
</evidence>
<dbReference type="InterPro" id="IPR001031">
    <property type="entry name" value="Thioesterase"/>
</dbReference>
<dbReference type="GO" id="GO:0043041">
    <property type="term" value="P:amino acid activation for nonribosomal peptide biosynthetic process"/>
    <property type="evidence" value="ECO:0007669"/>
    <property type="project" value="TreeGrafter"/>
</dbReference>
<dbReference type="SUPFAM" id="SSF53474">
    <property type="entry name" value="alpha/beta-Hydrolases"/>
    <property type="match status" value="1"/>
</dbReference>
<evidence type="ECO:0000313" key="5">
    <source>
        <dbReference type="Proteomes" id="UP001282288"/>
    </source>
</evidence>
<dbReference type="Proteomes" id="UP001282288">
    <property type="component" value="Unassembled WGS sequence"/>
</dbReference>
<dbReference type="RefSeq" id="WP_010360326.1">
    <property type="nucleotide sequence ID" value="NZ_CP122369.1"/>
</dbReference>
<dbReference type="SUPFAM" id="SSF47336">
    <property type="entry name" value="ACP-like"/>
    <property type="match status" value="1"/>
</dbReference>
<dbReference type="GO" id="GO:0005829">
    <property type="term" value="C:cytosol"/>
    <property type="evidence" value="ECO:0007669"/>
    <property type="project" value="TreeGrafter"/>
</dbReference>
<dbReference type="Gene3D" id="3.40.50.1820">
    <property type="entry name" value="alpha/beta hydrolase"/>
    <property type="match status" value="1"/>
</dbReference>
<organism evidence="2 5">
    <name type="scientific">Streptomyces acidiscabies</name>
    <dbReference type="NCBI Taxonomy" id="42234"/>
    <lineage>
        <taxon>Bacteria</taxon>
        <taxon>Bacillati</taxon>
        <taxon>Actinomycetota</taxon>
        <taxon>Actinomycetes</taxon>
        <taxon>Kitasatosporales</taxon>
        <taxon>Streptomycetaceae</taxon>
        <taxon>Streptomyces</taxon>
    </lineage>
</organism>